<dbReference type="NCBIfam" id="TIGR02937">
    <property type="entry name" value="sigma70-ECF"/>
    <property type="match status" value="1"/>
</dbReference>
<dbReference type="InterPro" id="IPR007627">
    <property type="entry name" value="RNA_pol_sigma70_r2"/>
</dbReference>
<dbReference type="InterPro" id="IPR013325">
    <property type="entry name" value="RNA_pol_sigma_r2"/>
</dbReference>
<dbReference type="SUPFAM" id="SSF88946">
    <property type="entry name" value="Sigma2 domain of RNA polymerase sigma factors"/>
    <property type="match status" value="1"/>
</dbReference>
<name>A0ABW1ZAG3_9BACT</name>
<evidence type="ECO:0000256" key="2">
    <source>
        <dbReference type="ARBA" id="ARBA00023015"/>
    </source>
</evidence>
<dbReference type="PROSITE" id="PS01063">
    <property type="entry name" value="SIGMA70_ECF"/>
    <property type="match status" value="1"/>
</dbReference>
<evidence type="ECO:0000313" key="9">
    <source>
        <dbReference type="Proteomes" id="UP001596391"/>
    </source>
</evidence>
<comment type="similarity">
    <text evidence="1 6">Belongs to the sigma-70 factor family. ECF subfamily.</text>
</comment>
<keyword evidence="5 6" id="KW-0804">Transcription</keyword>
<keyword evidence="3 6" id="KW-0731">Sigma factor</keyword>
<dbReference type="PANTHER" id="PTHR43133:SF8">
    <property type="entry name" value="RNA POLYMERASE SIGMA FACTOR HI_1459-RELATED"/>
    <property type="match status" value="1"/>
</dbReference>
<dbReference type="Proteomes" id="UP001596391">
    <property type="component" value="Unassembled WGS sequence"/>
</dbReference>
<proteinExistence type="inferred from homology"/>
<dbReference type="Gene3D" id="1.10.10.10">
    <property type="entry name" value="Winged helix-like DNA-binding domain superfamily/Winged helix DNA-binding domain"/>
    <property type="match status" value="1"/>
</dbReference>
<dbReference type="EMBL" id="JBHSWI010000001">
    <property type="protein sequence ID" value="MFC6646441.1"/>
    <property type="molecule type" value="Genomic_DNA"/>
</dbReference>
<dbReference type="InterPro" id="IPR036388">
    <property type="entry name" value="WH-like_DNA-bd_sf"/>
</dbReference>
<accession>A0ABW1ZAG3</accession>
<dbReference type="InterPro" id="IPR013324">
    <property type="entry name" value="RNA_pol_sigma_r3/r4-like"/>
</dbReference>
<organism evidence="8 9">
    <name type="scientific">Granulicella cerasi</name>
    <dbReference type="NCBI Taxonomy" id="741063"/>
    <lineage>
        <taxon>Bacteria</taxon>
        <taxon>Pseudomonadati</taxon>
        <taxon>Acidobacteriota</taxon>
        <taxon>Terriglobia</taxon>
        <taxon>Terriglobales</taxon>
        <taxon>Acidobacteriaceae</taxon>
        <taxon>Granulicella</taxon>
    </lineage>
</organism>
<evidence type="ECO:0000256" key="6">
    <source>
        <dbReference type="RuleBase" id="RU000716"/>
    </source>
</evidence>
<evidence type="ECO:0000256" key="1">
    <source>
        <dbReference type="ARBA" id="ARBA00010641"/>
    </source>
</evidence>
<evidence type="ECO:0000259" key="7">
    <source>
        <dbReference type="Pfam" id="PF04542"/>
    </source>
</evidence>
<comment type="caution">
    <text evidence="8">The sequence shown here is derived from an EMBL/GenBank/DDBJ whole genome shotgun (WGS) entry which is preliminary data.</text>
</comment>
<protein>
    <recommendedName>
        <fullName evidence="6">RNA polymerase sigma factor</fullName>
    </recommendedName>
</protein>
<dbReference type="InterPro" id="IPR000838">
    <property type="entry name" value="RNA_pol_sigma70_ECF_CS"/>
</dbReference>
<dbReference type="Gene3D" id="1.10.1740.10">
    <property type="match status" value="1"/>
</dbReference>
<gene>
    <name evidence="8" type="ORF">ACFQBQ_12770</name>
</gene>
<dbReference type="PANTHER" id="PTHR43133">
    <property type="entry name" value="RNA POLYMERASE ECF-TYPE SIGMA FACTO"/>
    <property type="match status" value="1"/>
</dbReference>
<dbReference type="Pfam" id="PF04542">
    <property type="entry name" value="Sigma70_r2"/>
    <property type="match status" value="1"/>
</dbReference>
<dbReference type="InterPro" id="IPR039425">
    <property type="entry name" value="RNA_pol_sigma-70-like"/>
</dbReference>
<keyword evidence="9" id="KW-1185">Reference proteome</keyword>
<evidence type="ECO:0000256" key="5">
    <source>
        <dbReference type="ARBA" id="ARBA00023163"/>
    </source>
</evidence>
<evidence type="ECO:0000256" key="4">
    <source>
        <dbReference type="ARBA" id="ARBA00023125"/>
    </source>
</evidence>
<sequence length="187" mass="21129">MSETALNTLLRSRERFLAFVSRRVRSRDLAEDILQAAYMRALEKAPQDADEDGLHAWFFSVLRHAVIDSFRRSTSEAAAMDRWAFELGPEEPAAVDPFAPKFLCGCIQRVLPTMRPAYAEILREVDLNERPLNEYANAHNLTPNNAAVRAHRARTALRKELERVCGSCSTQACLECFCKLEDESALA</sequence>
<reference evidence="9" key="1">
    <citation type="journal article" date="2019" name="Int. J. Syst. Evol. Microbiol.">
        <title>The Global Catalogue of Microorganisms (GCM) 10K type strain sequencing project: providing services to taxonomists for standard genome sequencing and annotation.</title>
        <authorList>
            <consortium name="The Broad Institute Genomics Platform"/>
            <consortium name="The Broad Institute Genome Sequencing Center for Infectious Disease"/>
            <person name="Wu L."/>
            <person name="Ma J."/>
        </authorList>
    </citation>
    <scope>NUCLEOTIDE SEQUENCE [LARGE SCALE GENOMIC DNA]</scope>
    <source>
        <strain evidence="9">CGMCC 1.16026</strain>
    </source>
</reference>
<keyword evidence="4 6" id="KW-0238">DNA-binding</keyword>
<feature type="domain" description="RNA polymerase sigma-70 region 2" evidence="7">
    <location>
        <begin position="14"/>
        <end position="74"/>
    </location>
</feature>
<evidence type="ECO:0000256" key="3">
    <source>
        <dbReference type="ARBA" id="ARBA00023082"/>
    </source>
</evidence>
<dbReference type="InterPro" id="IPR014284">
    <property type="entry name" value="RNA_pol_sigma-70_dom"/>
</dbReference>
<evidence type="ECO:0000313" key="8">
    <source>
        <dbReference type="EMBL" id="MFC6646441.1"/>
    </source>
</evidence>
<dbReference type="SUPFAM" id="SSF88659">
    <property type="entry name" value="Sigma3 and sigma4 domains of RNA polymerase sigma factors"/>
    <property type="match status" value="1"/>
</dbReference>
<dbReference type="RefSeq" id="WP_263370110.1">
    <property type="nucleotide sequence ID" value="NZ_JAGSYD010000001.1"/>
</dbReference>
<keyword evidence="2 6" id="KW-0805">Transcription regulation</keyword>